<reference evidence="2" key="3">
    <citation type="submission" date="2024-02" db="UniProtKB">
        <authorList>
            <consortium name="WormBaseParasite"/>
        </authorList>
    </citation>
    <scope>IDENTIFICATION</scope>
    <source>
        <strain evidence="2">pt0022</strain>
    </source>
</reference>
<accession>A0AAF5PGR3</accession>
<reference evidence="1" key="2">
    <citation type="journal article" date="2016" name="Mol. Ecol.">
        <title>Population genomics of the filarial nematode parasite Wuchereria bancrofti from mosquitoes.</title>
        <authorList>
            <person name="Small S.T."/>
            <person name="Reimer L.J."/>
            <person name="Tisch D.J."/>
            <person name="King C.L."/>
            <person name="Christensen B.M."/>
            <person name="Siba P.M."/>
            <person name="Kazura J.W."/>
            <person name="Serre D."/>
            <person name="Zimmerman P.A."/>
        </authorList>
    </citation>
    <scope>NUCLEOTIDE SEQUENCE</scope>
    <source>
        <strain evidence="1">pt0022</strain>
    </source>
</reference>
<dbReference type="WBParaSite" id="mrna-Wban_00427">
    <property type="protein sequence ID" value="mrna-Wban_00427"/>
    <property type="gene ID" value="Wban_00427"/>
</dbReference>
<proteinExistence type="predicted"/>
<protein>
    <submittedName>
        <fullName evidence="2">Uncharacterized protein</fullName>
    </submittedName>
</protein>
<name>A0AAF5PGR3_WUCBA</name>
<reference evidence="1" key="1">
    <citation type="submission" date="2015-03" db="EMBL/GenBank/DDBJ databases">
        <title>Wuchereria bancrofti Genome Sequencing Papua New Guinea Strain.</title>
        <authorList>
            <person name="Small S.T."/>
            <person name="Serre D."/>
            <person name="Zimmerman P.A."/>
        </authorList>
    </citation>
    <scope>NUCLEOTIDE SEQUENCE [LARGE SCALE GENOMIC DNA]</scope>
    <source>
        <strain evidence="1">pt0022</strain>
    </source>
</reference>
<dbReference type="AlphaFoldDB" id="A0AAF5PGR3"/>
<organism evidence="1 2">
    <name type="scientific">Wuchereria bancrofti</name>
    <dbReference type="NCBI Taxonomy" id="6293"/>
    <lineage>
        <taxon>Eukaryota</taxon>
        <taxon>Metazoa</taxon>
        <taxon>Ecdysozoa</taxon>
        <taxon>Nematoda</taxon>
        <taxon>Chromadorea</taxon>
        <taxon>Rhabditida</taxon>
        <taxon>Spirurina</taxon>
        <taxon>Spiruromorpha</taxon>
        <taxon>Filarioidea</taxon>
        <taxon>Onchocercidae</taxon>
        <taxon>Wuchereria</taxon>
    </lineage>
</organism>
<dbReference type="Proteomes" id="UP000093561">
    <property type="component" value="Unassembled WGS sequence"/>
</dbReference>
<sequence>MGMGDCGKRSNTQNISHTSYCSEWAGASEQSKLYSSVSS</sequence>
<evidence type="ECO:0000313" key="2">
    <source>
        <dbReference type="WBParaSite" id="mrna-Wban_00427"/>
    </source>
</evidence>
<evidence type="ECO:0000313" key="1">
    <source>
        <dbReference type="Proteomes" id="UP000093561"/>
    </source>
</evidence>